<dbReference type="AlphaFoldDB" id="A0A9N9AIC4"/>
<dbReference type="EMBL" id="CAJVPZ010003516">
    <property type="protein sequence ID" value="CAG8531326.1"/>
    <property type="molecule type" value="Genomic_DNA"/>
</dbReference>
<dbReference type="Proteomes" id="UP000789396">
    <property type="component" value="Unassembled WGS sequence"/>
</dbReference>
<comment type="caution">
    <text evidence="1">The sequence shown here is derived from an EMBL/GenBank/DDBJ whole genome shotgun (WGS) entry which is preliminary data.</text>
</comment>
<dbReference type="OrthoDB" id="2436054at2759"/>
<keyword evidence="2" id="KW-1185">Reference proteome</keyword>
<reference evidence="1" key="1">
    <citation type="submission" date="2021-06" db="EMBL/GenBank/DDBJ databases">
        <authorList>
            <person name="Kallberg Y."/>
            <person name="Tangrot J."/>
            <person name="Rosling A."/>
        </authorList>
    </citation>
    <scope>NUCLEOTIDE SEQUENCE</scope>
    <source>
        <strain evidence="1">IN212</strain>
    </source>
</reference>
<accession>A0A9N9AIC4</accession>
<protein>
    <submittedName>
        <fullName evidence="1">12949_t:CDS:1</fullName>
    </submittedName>
</protein>
<evidence type="ECO:0000313" key="1">
    <source>
        <dbReference type="EMBL" id="CAG8531326.1"/>
    </source>
</evidence>
<gene>
    <name evidence="1" type="ORF">RFULGI_LOCUS3806</name>
</gene>
<organism evidence="1 2">
    <name type="scientific">Racocetra fulgida</name>
    <dbReference type="NCBI Taxonomy" id="60492"/>
    <lineage>
        <taxon>Eukaryota</taxon>
        <taxon>Fungi</taxon>
        <taxon>Fungi incertae sedis</taxon>
        <taxon>Mucoromycota</taxon>
        <taxon>Glomeromycotina</taxon>
        <taxon>Glomeromycetes</taxon>
        <taxon>Diversisporales</taxon>
        <taxon>Gigasporaceae</taxon>
        <taxon>Racocetra</taxon>
    </lineage>
</organism>
<sequence length="180" mass="20602">MKLEMADIDSEGAPIEIIAINKINNYIFDMIDGLEHNTTLFSIFYVKLNEATLNSVGNNVRIMAKLIIDEIKEGNDFKWIATTVSNISSYFEGVSNAYFVCSQSTEIKSEYKDSNCKKIDHFNYSSKLTINVDILVAKVKVRLRHELVHERPIDIATHPEVKQEIIENLNMDSVYLQTHL</sequence>
<name>A0A9N9AIC4_9GLOM</name>
<proteinExistence type="predicted"/>
<evidence type="ECO:0000313" key="2">
    <source>
        <dbReference type="Proteomes" id="UP000789396"/>
    </source>
</evidence>